<dbReference type="EMBL" id="RBAL01000013">
    <property type="protein sequence ID" value="RKN39454.1"/>
    <property type="molecule type" value="Genomic_DNA"/>
</dbReference>
<feature type="region of interest" description="Disordered" evidence="1">
    <location>
        <begin position="112"/>
        <end position="154"/>
    </location>
</feature>
<keyword evidence="3" id="KW-1185">Reference proteome</keyword>
<evidence type="ECO:0000313" key="3">
    <source>
        <dbReference type="Proteomes" id="UP000272474"/>
    </source>
</evidence>
<dbReference type="AlphaFoldDB" id="A0A3A9YV52"/>
<dbReference type="Proteomes" id="UP000272474">
    <property type="component" value="Unassembled WGS sequence"/>
</dbReference>
<name>A0A3A9YV52_9ACTN</name>
<gene>
    <name evidence="2" type="ORF">D7294_20860</name>
</gene>
<evidence type="ECO:0000313" key="2">
    <source>
        <dbReference type="EMBL" id="RKN39454.1"/>
    </source>
</evidence>
<evidence type="ECO:0000256" key="1">
    <source>
        <dbReference type="SAM" id="MobiDB-lite"/>
    </source>
</evidence>
<dbReference type="OrthoDB" id="4570466at2"/>
<comment type="caution">
    <text evidence="2">The sequence shown here is derived from an EMBL/GenBank/DDBJ whole genome shotgun (WGS) entry which is preliminary data.</text>
</comment>
<accession>A0A3A9YV52</accession>
<sequence>MEVWQCAVLGGAGGGLIELVTLYDRLGSWQQARRTPTGLLRKNPPRLAAYVDLGPFLVIGAIRIALGAATATAFGASGQVGGGYAALTVGAAAPALLAQVGSQLPVVREAVATPRGRGARSEGDAGQAAPPAADALGTAAGPVAETFGGDGSGQ</sequence>
<dbReference type="RefSeq" id="WP_120682049.1">
    <property type="nucleotide sequence ID" value="NZ_RBAL01000013.1"/>
</dbReference>
<protein>
    <submittedName>
        <fullName evidence="2">Uncharacterized protein</fullName>
    </submittedName>
</protein>
<feature type="compositionally biased region" description="Low complexity" evidence="1">
    <location>
        <begin position="125"/>
        <end position="144"/>
    </location>
</feature>
<proteinExistence type="predicted"/>
<organism evidence="2 3">
    <name type="scientific">Streptomyces hoynatensis</name>
    <dbReference type="NCBI Taxonomy" id="1141874"/>
    <lineage>
        <taxon>Bacteria</taxon>
        <taxon>Bacillati</taxon>
        <taxon>Actinomycetota</taxon>
        <taxon>Actinomycetes</taxon>
        <taxon>Kitasatosporales</taxon>
        <taxon>Streptomycetaceae</taxon>
        <taxon>Streptomyces</taxon>
    </lineage>
</organism>
<reference evidence="2 3" key="1">
    <citation type="journal article" date="2014" name="Int. J. Syst. Evol. Microbiol.">
        <title>Streptomyces hoynatensis sp. nov., isolated from deep marine sediment.</title>
        <authorList>
            <person name="Veyisoglu A."/>
            <person name="Sahin N."/>
        </authorList>
    </citation>
    <scope>NUCLEOTIDE SEQUENCE [LARGE SCALE GENOMIC DNA]</scope>
    <source>
        <strain evidence="2 3">KCTC 29097</strain>
    </source>
</reference>